<proteinExistence type="predicted"/>
<dbReference type="GO" id="GO:0005737">
    <property type="term" value="C:cytoplasm"/>
    <property type="evidence" value="ECO:0007669"/>
    <property type="project" value="TreeGrafter"/>
</dbReference>
<accession>A0A0W0YZJ5</accession>
<dbReference type="PANTHER" id="PTHR31901:SF9">
    <property type="entry name" value="GH3 DOMAIN-CONTAINING PROTEIN"/>
    <property type="match status" value="1"/>
</dbReference>
<dbReference type="Proteomes" id="UP000054600">
    <property type="component" value="Unassembled WGS sequence"/>
</dbReference>
<keyword evidence="3" id="KW-1185">Reference proteome</keyword>
<reference evidence="2 3" key="1">
    <citation type="submission" date="2015-11" db="EMBL/GenBank/DDBJ databases">
        <title>Genomic analysis of 38 Legionella species identifies large and diverse effector repertoires.</title>
        <authorList>
            <person name="Burstein D."/>
            <person name="Amaro F."/>
            <person name="Zusman T."/>
            <person name="Lifshitz Z."/>
            <person name="Cohen O."/>
            <person name="Gilbert J.A."/>
            <person name="Pupko T."/>
            <person name="Shuman H.A."/>
            <person name="Segal G."/>
        </authorList>
    </citation>
    <scope>NUCLEOTIDE SEQUENCE [LARGE SCALE GENOMIC DNA]</scope>
    <source>
        <strain evidence="2 3">ATCC 49655</strain>
    </source>
</reference>
<dbReference type="PATRIC" id="fig|1122169.6.peg.1164"/>
<dbReference type="GO" id="GO:0016881">
    <property type="term" value="F:acid-amino acid ligase activity"/>
    <property type="evidence" value="ECO:0007669"/>
    <property type="project" value="TreeGrafter"/>
</dbReference>
<dbReference type="InterPro" id="IPR055377">
    <property type="entry name" value="GH3_M"/>
</dbReference>
<evidence type="ECO:0000313" key="2">
    <source>
        <dbReference type="EMBL" id="KTD62305.1"/>
    </source>
</evidence>
<dbReference type="EMBL" id="LNYW01000033">
    <property type="protein sequence ID" value="KTD62305.1"/>
    <property type="molecule type" value="Genomic_DNA"/>
</dbReference>
<dbReference type="PANTHER" id="PTHR31901">
    <property type="entry name" value="GH3 DOMAIN-CONTAINING PROTEIN"/>
    <property type="match status" value="1"/>
</dbReference>
<dbReference type="Pfam" id="PF03321">
    <property type="entry name" value="GH3"/>
    <property type="match status" value="1"/>
</dbReference>
<dbReference type="OrthoDB" id="9807441at2"/>
<dbReference type="STRING" id="1122169.Lsha_1005"/>
<dbReference type="eggNOG" id="COG3568">
    <property type="taxonomic scope" value="Bacteria"/>
</dbReference>
<sequence>MNWRRMLIAALTRKKYKAFIQDTKQPEQARERLWTYEIAPFLHKSPYWDSILPGEGHLVLNEFDITTYEDYEAGLLAAQHTLTQPFNGEDVIFWSETSGTSGVRKFFPITASFQKQFQRTMPPFIYSLTQRFKGLFQEKLLYLVAVNADKFTPAGTPSGWISNFNYRNLPPFIKRFYAMPDEVFATTEVFNQWGPFYALAHDLCGIFAVTPMVIDAFFERCVNGFQEYLPYLAGEKNLPEGLPPAKISAQRLAYLQNLAKKGTELTFNTLWPSMELSCCWTSGLCEYPAQQLQKRMGSGISLVDGAYSATEGWLTVPLENNKLGGTLHPGAHIVEFIEEGKDIDKSNLLQCWELEPGKHYEVFLTTAMGFVRYQLKDVVKCTGYLNKAPHLEFCYKTQLLKLESCAVTGQELQSMLQAVGFDMAPQWYFARNSSGNKIVLVTDDKTVIPASLLAQLHQQLIQVSPTYAHSVETGEVEPMVLLQLPMSELLGDVHAQTKPKLISQQVIAER</sequence>
<dbReference type="RefSeq" id="WP_026253954.1">
    <property type="nucleotide sequence ID" value="NZ_KB892401.1"/>
</dbReference>
<dbReference type="Pfam" id="PF23571">
    <property type="entry name" value="GH3_M"/>
    <property type="match status" value="1"/>
</dbReference>
<comment type="caution">
    <text evidence="2">The sequence shown here is derived from an EMBL/GenBank/DDBJ whole genome shotgun (WGS) entry which is preliminary data.</text>
</comment>
<evidence type="ECO:0000313" key="3">
    <source>
        <dbReference type="Proteomes" id="UP000054600"/>
    </source>
</evidence>
<protein>
    <submittedName>
        <fullName evidence="2">GH3 auxin-responsive promoter</fullName>
    </submittedName>
</protein>
<organism evidence="2 3">
    <name type="scientific">Legionella shakespearei DSM 23087</name>
    <dbReference type="NCBI Taxonomy" id="1122169"/>
    <lineage>
        <taxon>Bacteria</taxon>
        <taxon>Pseudomonadati</taxon>
        <taxon>Pseudomonadota</taxon>
        <taxon>Gammaproteobacteria</taxon>
        <taxon>Legionellales</taxon>
        <taxon>Legionellaceae</taxon>
        <taxon>Legionella</taxon>
    </lineage>
</organism>
<name>A0A0W0YZJ5_9GAMM</name>
<feature type="domain" description="GH3 middle" evidence="1">
    <location>
        <begin position="326"/>
        <end position="396"/>
    </location>
</feature>
<dbReference type="AlphaFoldDB" id="A0A0W0YZJ5"/>
<evidence type="ECO:0000259" key="1">
    <source>
        <dbReference type="Pfam" id="PF23571"/>
    </source>
</evidence>
<gene>
    <name evidence="2" type="ORF">Lsha_1005</name>
</gene>
<dbReference type="InterPro" id="IPR004993">
    <property type="entry name" value="GH3"/>
</dbReference>